<proteinExistence type="predicted"/>
<evidence type="ECO:0000313" key="2">
    <source>
        <dbReference type="Proteomes" id="UP000789759"/>
    </source>
</evidence>
<dbReference type="EMBL" id="CAJVQA010008381">
    <property type="protein sequence ID" value="CAG8670765.1"/>
    <property type="molecule type" value="Genomic_DNA"/>
</dbReference>
<evidence type="ECO:0000313" key="1">
    <source>
        <dbReference type="EMBL" id="CAG8670765.1"/>
    </source>
</evidence>
<name>A0A9N9EAG2_9GLOM</name>
<dbReference type="Proteomes" id="UP000789759">
    <property type="component" value="Unassembled WGS sequence"/>
</dbReference>
<organism evidence="1 2">
    <name type="scientific">Cetraspora pellucida</name>
    <dbReference type="NCBI Taxonomy" id="1433469"/>
    <lineage>
        <taxon>Eukaryota</taxon>
        <taxon>Fungi</taxon>
        <taxon>Fungi incertae sedis</taxon>
        <taxon>Mucoromycota</taxon>
        <taxon>Glomeromycotina</taxon>
        <taxon>Glomeromycetes</taxon>
        <taxon>Diversisporales</taxon>
        <taxon>Gigasporaceae</taxon>
        <taxon>Cetraspora</taxon>
    </lineage>
</organism>
<dbReference type="OrthoDB" id="10517720at2759"/>
<dbReference type="AlphaFoldDB" id="A0A9N9EAG2"/>
<protein>
    <submittedName>
        <fullName evidence="1">24420_t:CDS:1</fullName>
    </submittedName>
</protein>
<feature type="non-terminal residue" evidence="1">
    <location>
        <position position="1"/>
    </location>
</feature>
<keyword evidence="2" id="KW-1185">Reference proteome</keyword>
<reference evidence="1" key="1">
    <citation type="submission" date="2021-06" db="EMBL/GenBank/DDBJ databases">
        <authorList>
            <person name="Kallberg Y."/>
            <person name="Tangrot J."/>
            <person name="Rosling A."/>
        </authorList>
    </citation>
    <scope>NUCLEOTIDE SEQUENCE</scope>
    <source>
        <strain evidence="1">FL966</strain>
    </source>
</reference>
<comment type="caution">
    <text evidence="1">The sequence shown here is derived from an EMBL/GenBank/DDBJ whole genome shotgun (WGS) entry which is preliminary data.</text>
</comment>
<accession>A0A9N9EAG2</accession>
<gene>
    <name evidence="1" type="ORF">CPELLU_LOCUS10260</name>
</gene>
<sequence>IFTGYPDKPISAVIGGCGGVKILRELNSLLFNNTADEVGLLSVGNGERSLGGCGGGDKERRRVGANGGDDDAFGVVSCGGGGRTRPFRGGCVDCTLREGRGGGDDDDVVFVVARAGAGGGTGDAFEVREGSGGTRFGNAGGVAEIDVSTLDATVLTRFFGTIILFDVTGGITKLDARLSALEDLGRPPGKGGGVAKPKRNEFMINFSAAVLRLFNFGTPPANKPPRPTGVGRLALPPLPADKERPLALLDIIVEFPIND</sequence>